<name>C9DG12_BPW14</name>
<dbReference type="InterPro" id="IPR005082">
    <property type="entry name" value="Peptidase_U9_T4_prohead"/>
</dbReference>
<dbReference type="GO" id="GO:0008233">
    <property type="term" value="F:peptidase activity"/>
    <property type="evidence" value="ECO:0007669"/>
    <property type="project" value="UniProtKB-KW"/>
</dbReference>
<proteinExistence type="predicted"/>
<sequence length="230" mass="25739">MSNKLLVESVERVEVLNEQTKQGRKLFLEGNFIMTEKPNRNRRRYRKSLMEGVVDRYVQDYVQDRRAIGELNHPEYPFPDIKRAALLTKSLTWQGDNVAGKALVLEEMEDGRIIKCLLDAGFNLGVSTRGLGDVSTGYDGIDDVTEYELNAIDAVDRPSGQVCYVGALNESWVQAPTGIWSKTTIKEIVETAAPATPEAKRIDETALLNALDKYIERQKGAGTSHVSMFV</sequence>
<dbReference type="GO" id="GO:0006508">
    <property type="term" value="P:proteolysis"/>
    <property type="evidence" value="ECO:0007669"/>
    <property type="project" value="UniProtKB-KW"/>
</dbReference>
<dbReference type="OrthoDB" id="11000at10239"/>
<accession>C9DG12</accession>
<dbReference type="Proteomes" id="UP000008986">
    <property type="component" value="Segment"/>
</dbReference>
<dbReference type="KEGG" id="vg:8683987"/>
<reference evidence="2" key="1">
    <citation type="submission" date="2009-07" db="EMBL/GenBank/DDBJ databases">
        <authorList>
            <person name="Kropinski A.M."/>
            <person name="Villegas A."/>
            <person name="Lingohr E.J."/>
        </authorList>
    </citation>
    <scope>NUCLEOTIDE SEQUENCE [LARGE SCALE GENOMIC DNA]</scope>
</reference>
<dbReference type="RefSeq" id="YP_003358895.1">
    <property type="nucleotide sequence ID" value="NC_013697.1"/>
</dbReference>
<gene>
    <name evidence="1" type="primary">41</name>
</gene>
<organism evidence="1 2">
    <name type="scientific">Delftia phage PhiW-14</name>
    <name type="common">Deftia acidovorans bacteriophage phiW-14</name>
    <dbReference type="NCBI Taxonomy" id="665032"/>
    <lineage>
        <taxon>Viruses</taxon>
        <taxon>Duplodnaviria</taxon>
        <taxon>Heunggongvirae</taxon>
        <taxon>Uroviricota</taxon>
        <taxon>Caudoviricetes</taxon>
        <taxon>Ionavirus</taxon>
        <taxon>Ionavirus W14</taxon>
    </lineage>
</organism>
<dbReference type="EMBL" id="GQ357915">
    <property type="protein sequence ID" value="ACV50063.1"/>
    <property type="molecule type" value="Genomic_DNA"/>
</dbReference>
<dbReference type="GeneID" id="8683987"/>
<keyword evidence="1" id="KW-0378">Hydrolase</keyword>
<keyword evidence="1" id="KW-0645">Protease</keyword>
<evidence type="ECO:0000313" key="2">
    <source>
        <dbReference type="Proteomes" id="UP000008986"/>
    </source>
</evidence>
<evidence type="ECO:0000313" key="1">
    <source>
        <dbReference type="EMBL" id="ACV50063.1"/>
    </source>
</evidence>
<protein>
    <submittedName>
        <fullName evidence="1">Gp21 prohead core and protease</fullName>
    </submittedName>
</protein>
<organismHost>
    <name type="scientific">Delftia acidovorans</name>
    <name type="common">Pseudomonas acidovorans</name>
    <name type="synonym">Comamonas acidovorans</name>
    <dbReference type="NCBI Taxonomy" id="80866"/>
</organismHost>
<keyword evidence="2" id="KW-1185">Reference proteome</keyword>
<dbReference type="Pfam" id="PF03420">
    <property type="entry name" value="Peptidase_S77"/>
    <property type="match status" value="1"/>
</dbReference>